<evidence type="ECO:0000313" key="4">
    <source>
        <dbReference type="WBParaSite" id="PSAMB.scaffold10870size3772.g33679.t1"/>
    </source>
</evidence>
<organism evidence="3 4">
    <name type="scientific">Plectus sambesii</name>
    <dbReference type="NCBI Taxonomy" id="2011161"/>
    <lineage>
        <taxon>Eukaryota</taxon>
        <taxon>Metazoa</taxon>
        <taxon>Ecdysozoa</taxon>
        <taxon>Nematoda</taxon>
        <taxon>Chromadorea</taxon>
        <taxon>Plectida</taxon>
        <taxon>Plectina</taxon>
        <taxon>Plectoidea</taxon>
        <taxon>Plectidae</taxon>
        <taxon>Plectus</taxon>
    </lineage>
</organism>
<protein>
    <submittedName>
        <fullName evidence="4">Uncharacterized protein</fullName>
    </submittedName>
</protein>
<comment type="similarity">
    <text evidence="1">Belongs to the short-chain dehydrogenases/reductases (SDR) family.</text>
</comment>
<accession>A0A914ULH6</accession>
<dbReference type="Pfam" id="PF00106">
    <property type="entry name" value="adh_short"/>
    <property type="match status" value="1"/>
</dbReference>
<dbReference type="AlphaFoldDB" id="A0A914ULH6"/>
<dbReference type="PANTHER" id="PTHR24320">
    <property type="entry name" value="RETINOL DEHYDROGENASE"/>
    <property type="match status" value="1"/>
</dbReference>
<dbReference type="Proteomes" id="UP000887566">
    <property type="component" value="Unplaced"/>
</dbReference>
<dbReference type="WBParaSite" id="PSAMB.scaffold10870size3772.g33679.t1">
    <property type="protein sequence ID" value="PSAMB.scaffold10870size3772.g33679.t1"/>
    <property type="gene ID" value="PSAMB.scaffold10870size3772.g33679"/>
</dbReference>
<dbReference type="PRINTS" id="PR00081">
    <property type="entry name" value="GDHRDH"/>
</dbReference>
<dbReference type="SUPFAM" id="SSF51735">
    <property type="entry name" value="NAD(P)-binding Rossmann-fold domains"/>
    <property type="match status" value="1"/>
</dbReference>
<sequence length="119" mass="13358">MTSYHRYILITGATDGIGRQTALELSANPENLVIVHGRNAQRCQEAMEYIRGQQSVAKQTPHDNLDSVVADFSELRQVADMAEEVMRRFPKLNVLLCNAGVLLPKRQVTKDGLEMTFQV</sequence>
<proteinExistence type="inferred from homology"/>
<dbReference type="GO" id="GO:0016491">
    <property type="term" value="F:oxidoreductase activity"/>
    <property type="evidence" value="ECO:0007669"/>
    <property type="project" value="UniProtKB-KW"/>
</dbReference>
<dbReference type="InterPro" id="IPR036291">
    <property type="entry name" value="NAD(P)-bd_dom_sf"/>
</dbReference>
<keyword evidence="3" id="KW-1185">Reference proteome</keyword>
<name>A0A914ULH6_9BILA</name>
<reference evidence="4" key="1">
    <citation type="submission" date="2022-11" db="UniProtKB">
        <authorList>
            <consortium name="WormBaseParasite"/>
        </authorList>
    </citation>
    <scope>IDENTIFICATION</scope>
</reference>
<evidence type="ECO:0000256" key="2">
    <source>
        <dbReference type="ARBA" id="ARBA00023002"/>
    </source>
</evidence>
<evidence type="ECO:0000256" key="1">
    <source>
        <dbReference type="ARBA" id="ARBA00006484"/>
    </source>
</evidence>
<dbReference type="Gene3D" id="3.40.50.720">
    <property type="entry name" value="NAD(P)-binding Rossmann-like Domain"/>
    <property type="match status" value="1"/>
</dbReference>
<keyword evidence="2" id="KW-0560">Oxidoreductase</keyword>
<evidence type="ECO:0000313" key="3">
    <source>
        <dbReference type="Proteomes" id="UP000887566"/>
    </source>
</evidence>
<dbReference type="InterPro" id="IPR002347">
    <property type="entry name" value="SDR_fam"/>
</dbReference>
<dbReference type="PANTHER" id="PTHR24320:SF288">
    <property type="entry name" value="RETINOL DEHYDROGENASE 14"/>
    <property type="match status" value="1"/>
</dbReference>